<dbReference type="InterPro" id="IPR037291">
    <property type="entry name" value="DUF4139"/>
</dbReference>
<dbReference type="Proteomes" id="UP000059074">
    <property type="component" value="Unassembled WGS sequence"/>
</dbReference>
<evidence type="ECO:0000313" key="6">
    <source>
        <dbReference type="Proteomes" id="UP000059074"/>
    </source>
</evidence>
<sequence length="572" mass="61844">MRKLAAIVAVSSAVVFPAPLFADTQVNSHIESVTVFPSGAEATRTARLPLSKGEHTLVFNDLPAEAVASSIRVDGKATAGLDIQSVDTRRRYIPRADQEALQAERKSLDDQIERLRDERGLLQGQEDAAQTQKALLQNLAQLPARPQGSAEAPATGGAAVPATDWTQVLALIGSGMTDAQKLAVDVEVKRRDLDRRIEDLEKKLLALAPGRTEQTEVTVHVVAEAPLEADLTIKYQVQNAGWTPRYDARLSTGSKTDPAKLELTRRADIVQRTGEDWSNIALHLSTTRPAANAAAPDINSTFVDFEPEPAPPPVAMPAPTAAYERRAAVQQRQRVGGAGAADNMVMAEAAPVMLEVGEQRAAVEAAPFQAIFSVPGRLAVPSTGESKRVLLQQDHIEPVLAVRTVPKADAKAYLYAKLTLPKGAPVLQGDVSLFRDGTFVGTGSLPVLSPGEPHELGFGADDLVRVRHAVAEEKRGETGLISSARTDSRNFRITVRNLHERAVELVVLDQVPVSRNDDIKVEMLGPAQPTKRDVDGKRGVIAFESKLGPEEERQIEFGYRVIWPGARAIIYR</sequence>
<keyword evidence="6" id="KW-1185">Reference proteome</keyword>
<reference evidence="5 6" key="1">
    <citation type="submission" date="2015-10" db="EMBL/GenBank/DDBJ databases">
        <title>Transcriptomic analysis of a linuron degrading triple-species bacterial consortium.</title>
        <authorList>
            <person name="Albers P."/>
        </authorList>
    </citation>
    <scope>NUCLEOTIDE SEQUENCE [LARGE SCALE GENOMIC DNA]</scope>
    <source>
        <strain evidence="5 6">WDL6</strain>
    </source>
</reference>
<evidence type="ECO:0000313" key="5">
    <source>
        <dbReference type="EMBL" id="KWT64158.1"/>
    </source>
</evidence>
<dbReference type="EMBL" id="LMTR01000094">
    <property type="protein sequence ID" value="KWT64158.1"/>
    <property type="molecule type" value="Genomic_DNA"/>
</dbReference>
<gene>
    <name evidence="5" type="ORF">APY04_3422</name>
</gene>
<keyword evidence="1" id="KW-0175">Coiled coil</keyword>
<dbReference type="InterPro" id="IPR025554">
    <property type="entry name" value="DUF4140"/>
</dbReference>
<evidence type="ECO:0008006" key="7">
    <source>
        <dbReference type="Google" id="ProtNLM"/>
    </source>
</evidence>
<accession>A0A109B8H6</accession>
<dbReference type="Pfam" id="PF13598">
    <property type="entry name" value="DUF4139"/>
    <property type="match status" value="1"/>
</dbReference>
<dbReference type="PANTHER" id="PTHR31005">
    <property type="entry name" value="DUF4139 DOMAIN-CONTAINING PROTEIN"/>
    <property type="match status" value="1"/>
</dbReference>
<protein>
    <recommendedName>
        <fullName evidence="7">Aspartate ammonia-lyase</fullName>
    </recommendedName>
</protein>
<dbReference type="NCBIfam" id="TIGR02231">
    <property type="entry name" value="mucoidy inhibitor MuiA family protein"/>
    <property type="match status" value="1"/>
</dbReference>
<keyword evidence="2" id="KW-0732">Signal</keyword>
<dbReference type="InterPro" id="IPR011935">
    <property type="entry name" value="CHP02231"/>
</dbReference>
<evidence type="ECO:0000259" key="3">
    <source>
        <dbReference type="Pfam" id="PF13598"/>
    </source>
</evidence>
<feature type="domain" description="DUF4139" evidence="3">
    <location>
        <begin position="231"/>
        <end position="564"/>
    </location>
</feature>
<dbReference type="RefSeq" id="WP_083509884.1">
    <property type="nucleotide sequence ID" value="NZ_LMTR01000094.1"/>
</dbReference>
<dbReference type="Pfam" id="PF13600">
    <property type="entry name" value="DUF4140"/>
    <property type="match status" value="1"/>
</dbReference>
<feature type="signal peptide" evidence="2">
    <location>
        <begin position="1"/>
        <end position="22"/>
    </location>
</feature>
<feature type="chain" id="PRO_5007132452" description="Aspartate ammonia-lyase" evidence="2">
    <location>
        <begin position="23"/>
        <end position="572"/>
    </location>
</feature>
<organism evidence="5 6">
    <name type="scientific">Hyphomicrobium sulfonivorans</name>
    <dbReference type="NCBI Taxonomy" id="121290"/>
    <lineage>
        <taxon>Bacteria</taxon>
        <taxon>Pseudomonadati</taxon>
        <taxon>Pseudomonadota</taxon>
        <taxon>Alphaproteobacteria</taxon>
        <taxon>Hyphomicrobiales</taxon>
        <taxon>Hyphomicrobiaceae</taxon>
        <taxon>Hyphomicrobium</taxon>
    </lineage>
</organism>
<name>A0A109B8H6_HYPSL</name>
<dbReference type="STRING" id="121290.APY04_3422"/>
<evidence type="ECO:0000256" key="2">
    <source>
        <dbReference type="SAM" id="SignalP"/>
    </source>
</evidence>
<evidence type="ECO:0000256" key="1">
    <source>
        <dbReference type="SAM" id="Coils"/>
    </source>
</evidence>
<dbReference type="AlphaFoldDB" id="A0A109B8H6"/>
<dbReference type="PANTHER" id="PTHR31005:SF8">
    <property type="entry name" value="DUF4139 DOMAIN-CONTAINING PROTEIN"/>
    <property type="match status" value="1"/>
</dbReference>
<feature type="domain" description="DUF4140" evidence="4">
    <location>
        <begin position="33"/>
        <end position="136"/>
    </location>
</feature>
<feature type="coiled-coil region" evidence="1">
    <location>
        <begin position="98"/>
        <end position="125"/>
    </location>
</feature>
<comment type="caution">
    <text evidence="5">The sequence shown here is derived from an EMBL/GenBank/DDBJ whole genome shotgun (WGS) entry which is preliminary data.</text>
</comment>
<evidence type="ECO:0000259" key="4">
    <source>
        <dbReference type="Pfam" id="PF13600"/>
    </source>
</evidence>
<dbReference type="PATRIC" id="fig|121290.4.peg.1784"/>
<proteinExistence type="predicted"/>